<evidence type="ECO:0000313" key="5">
    <source>
        <dbReference type="EMBL" id="RFB03895.1"/>
    </source>
</evidence>
<accession>A0A371REM1</accession>
<dbReference type="RefSeq" id="WP_116390523.1">
    <property type="nucleotide sequence ID" value="NZ_QUQO01000001.1"/>
</dbReference>
<keyword evidence="3" id="KW-0804">Transcription</keyword>
<dbReference type="Proteomes" id="UP000264589">
    <property type="component" value="Unassembled WGS sequence"/>
</dbReference>
<dbReference type="AlphaFoldDB" id="A0A371REM1"/>
<dbReference type="PANTHER" id="PTHR43132:SF2">
    <property type="entry name" value="ARSENICAL RESISTANCE OPERON REPRESSOR ARSR-RELATED"/>
    <property type="match status" value="1"/>
</dbReference>
<reference evidence="5 6" key="1">
    <citation type="submission" date="2018-08" db="EMBL/GenBank/DDBJ databases">
        <title>Parvularcula sp. SM1705, isolated from surface water of the South Sea China.</title>
        <authorList>
            <person name="Sun L."/>
        </authorList>
    </citation>
    <scope>NUCLEOTIDE SEQUENCE [LARGE SCALE GENOMIC DNA]</scope>
    <source>
        <strain evidence="5 6">SM1705</strain>
    </source>
</reference>
<dbReference type="PROSITE" id="PS50987">
    <property type="entry name" value="HTH_ARSR_2"/>
    <property type="match status" value="1"/>
</dbReference>
<evidence type="ECO:0000256" key="3">
    <source>
        <dbReference type="ARBA" id="ARBA00023163"/>
    </source>
</evidence>
<evidence type="ECO:0000256" key="2">
    <source>
        <dbReference type="ARBA" id="ARBA00023125"/>
    </source>
</evidence>
<protein>
    <submittedName>
        <fullName evidence="5">ArsR family transcriptional regulator</fullName>
    </submittedName>
</protein>
<evidence type="ECO:0000313" key="6">
    <source>
        <dbReference type="Proteomes" id="UP000264589"/>
    </source>
</evidence>
<evidence type="ECO:0000256" key="1">
    <source>
        <dbReference type="ARBA" id="ARBA00023015"/>
    </source>
</evidence>
<evidence type="ECO:0000259" key="4">
    <source>
        <dbReference type="PROSITE" id="PS50987"/>
    </source>
</evidence>
<dbReference type="InterPro" id="IPR051011">
    <property type="entry name" value="Metal_resp_trans_reg"/>
</dbReference>
<dbReference type="SUPFAM" id="SSF46785">
    <property type="entry name" value="Winged helix' DNA-binding domain"/>
    <property type="match status" value="1"/>
</dbReference>
<name>A0A371REM1_9PROT</name>
<dbReference type="PRINTS" id="PR00778">
    <property type="entry name" value="HTHARSR"/>
</dbReference>
<feature type="domain" description="HTH arsR-type" evidence="4">
    <location>
        <begin position="10"/>
        <end position="104"/>
    </location>
</feature>
<keyword evidence="1" id="KW-0805">Transcription regulation</keyword>
<dbReference type="InterPro" id="IPR001845">
    <property type="entry name" value="HTH_ArsR_DNA-bd_dom"/>
</dbReference>
<dbReference type="InterPro" id="IPR036388">
    <property type="entry name" value="WH-like_DNA-bd_sf"/>
</dbReference>
<proteinExistence type="predicted"/>
<dbReference type="OrthoDB" id="194599at2"/>
<dbReference type="NCBIfam" id="NF033788">
    <property type="entry name" value="HTH_metalloreg"/>
    <property type="match status" value="1"/>
</dbReference>
<dbReference type="EMBL" id="QUQO01000001">
    <property type="protein sequence ID" value="RFB03895.1"/>
    <property type="molecule type" value="Genomic_DNA"/>
</dbReference>
<dbReference type="PANTHER" id="PTHR43132">
    <property type="entry name" value="ARSENICAL RESISTANCE OPERON REPRESSOR ARSR-RELATED"/>
    <property type="match status" value="1"/>
</dbReference>
<dbReference type="InterPro" id="IPR011991">
    <property type="entry name" value="ArsR-like_HTH"/>
</dbReference>
<keyword evidence="2" id="KW-0238">DNA-binding</keyword>
<dbReference type="InterPro" id="IPR036390">
    <property type="entry name" value="WH_DNA-bd_sf"/>
</dbReference>
<dbReference type="InParanoid" id="A0A371REM1"/>
<dbReference type="CDD" id="cd00090">
    <property type="entry name" value="HTH_ARSR"/>
    <property type="match status" value="1"/>
</dbReference>
<organism evidence="5 6">
    <name type="scientific">Parvularcula marina</name>
    <dbReference type="NCBI Taxonomy" id="2292771"/>
    <lineage>
        <taxon>Bacteria</taxon>
        <taxon>Pseudomonadati</taxon>
        <taxon>Pseudomonadota</taxon>
        <taxon>Alphaproteobacteria</taxon>
        <taxon>Parvularculales</taxon>
        <taxon>Parvularculaceae</taxon>
        <taxon>Parvularcula</taxon>
    </lineage>
</organism>
<dbReference type="GO" id="GO:0003700">
    <property type="term" value="F:DNA-binding transcription factor activity"/>
    <property type="evidence" value="ECO:0007669"/>
    <property type="project" value="InterPro"/>
</dbReference>
<sequence>MHEQTQETSRPVPELTHAAGVFKLLSHPYRLMICCHLLSGESSVGAMETDLGIRQPNLSRELGKLRNGGLLATRRESKVVYYRLADTNTARMIRTLCDCFSISLSVEPPTQAALPAAISQVFDDTDVSFQEEPTVIADRRTVKN</sequence>
<gene>
    <name evidence="5" type="ORF">DX908_00505</name>
</gene>
<dbReference type="SMART" id="SM00418">
    <property type="entry name" value="HTH_ARSR"/>
    <property type="match status" value="1"/>
</dbReference>
<dbReference type="GO" id="GO:0003677">
    <property type="term" value="F:DNA binding"/>
    <property type="evidence" value="ECO:0007669"/>
    <property type="project" value="UniProtKB-KW"/>
</dbReference>
<dbReference type="Gene3D" id="1.10.10.10">
    <property type="entry name" value="Winged helix-like DNA-binding domain superfamily/Winged helix DNA-binding domain"/>
    <property type="match status" value="1"/>
</dbReference>
<keyword evidence="6" id="KW-1185">Reference proteome</keyword>
<comment type="caution">
    <text evidence="5">The sequence shown here is derived from an EMBL/GenBank/DDBJ whole genome shotgun (WGS) entry which is preliminary data.</text>
</comment>